<dbReference type="AlphaFoldDB" id="A0A8J9SE57"/>
<gene>
    <name evidence="2" type="ORF">PTTT1_LOCUS44221</name>
</gene>
<evidence type="ECO:0000313" key="2">
    <source>
        <dbReference type="EMBL" id="CAG9290256.1"/>
    </source>
</evidence>
<dbReference type="EMBL" id="OU594946">
    <property type="protein sequence ID" value="CAG9290256.1"/>
    <property type="molecule type" value="Genomic_DNA"/>
</dbReference>
<name>A0A8J9SE57_PHATR</name>
<reference evidence="2" key="1">
    <citation type="submission" date="2022-02" db="EMBL/GenBank/DDBJ databases">
        <authorList>
            <person name="Giguere J D."/>
        </authorList>
    </citation>
    <scope>NUCLEOTIDE SEQUENCE</scope>
    <source>
        <strain evidence="2">CCAP 1055/1</strain>
    </source>
</reference>
<proteinExistence type="predicted"/>
<keyword evidence="1" id="KW-0472">Membrane</keyword>
<feature type="transmembrane region" description="Helical" evidence="1">
    <location>
        <begin position="112"/>
        <end position="134"/>
    </location>
</feature>
<keyword evidence="1" id="KW-1133">Transmembrane helix</keyword>
<accession>A0A8J9SE57</accession>
<protein>
    <submittedName>
        <fullName evidence="2">Uncharacterized protein</fullName>
    </submittedName>
</protein>
<dbReference type="Proteomes" id="UP000836788">
    <property type="component" value="Chromosome 5"/>
</dbReference>
<sequence length="207" mass="21900">MSRVLPVGLVQASLSSLVDLSTSKGANKELAHVKAYIYAQAILPLIADSNRDAARTISDNVDFAGEPFKIGLRDVAVAYSIGLSGTGLDCSQIGSSDAIDGCTGSVSSESKLGIILGVLLGSIAAIGVAILVRVRRRRGVQDKPSFVAPKGILNHSSEQLVGRCRESAPERVGSETQELSEDYNDADSIDREEYLDQAPENCNHDVV</sequence>
<keyword evidence="1" id="KW-0812">Transmembrane</keyword>
<organism evidence="2">
    <name type="scientific">Phaeodactylum tricornutum</name>
    <name type="common">Diatom</name>
    <dbReference type="NCBI Taxonomy" id="2850"/>
    <lineage>
        <taxon>Eukaryota</taxon>
        <taxon>Sar</taxon>
        <taxon>Stramenopiles</taxon>
        <taxon>Ochrophyta</taxon>
        <taxon>Bacillariophyta</taxon>
        <taxon>Bacillariophyceae</taxon>
        <taxon>Bacillariophycidae</taxon>
        <taxon>Naviculales</taxon>
        <taxon>Phaeodactylaceae</taxon>
        <taxon>Phaeodactylum</taxon>
    </lineage>
</organism>
<evidence type="ECO:0000256" key="1">
    <source>
        <dbReference type="SAM" id="Phobius"/>
    </source>
</evidence>